<feature type="transmembrane region" description="Helical" evidence="8">
    <location>
        <begin position="373"/>
        <end position="391"/>
    </location>
</feature>
<evidence type="ECO:0000256" key="8">
    <source>
        <dbReference type="SAM" id="Phobius"/>
    </source>
</evidence>
<dbReference type="AlphaFoldDB" id="A0A2M8ELT0"/>
<keyword evidence="4" id="KW-0808">Transferase</keyword>
<accession>A0A2M8ELT0</accession>
<keyword evidence="6 8" id="KW-1133">Transmembrane helix</keyword>
<keyword evidence="5 8" id="KW-0812">Transmembrane</keyword>
<feature type="transmembrane region" description="Helical" evidence="8">
    <location>
        <begin position="164"/>
        <end position="182"/>
    </location>
</feature>
<evidence type="ECO:0000256" key="7">
    <source>
        <dbReference type="ARBA" id="ARBA00023136"/>
    </source>
</evidence>
<feature type="transmembrane region" description="Helical" evidence="8">
    <location>
        <begin position="348"/>
        <end position="366"/>
    </location>
</feature>
<comment type="caution">
    <text evidence="10">The sequence shown here is derived from an EMBL/GenBank/DDBJ whole genome shotgun (WGS) entry which is preliminary data.</text>
</comment>
<dbReference type="Proteomes" id="UP000229756">
    <property type="component" value="Unassembled WGS sequence"/>
</dbReference>
<evidence type="ECO:0000256" key="1">
    <source>
        <dbReference type="ARBA" id="ARBA00004651"/>
    </source>
</evidence>
<dbReference type="PANTHER" id="PTHR33908:SF11">
    <property type="entry name" value="MEMBRANE PROTEIN"/>
    <property type="match status" value="1"/>
</dbReference>
<dbReference type="GO" id="GO:0009103">
    <property type="term" value="P:lipopolysaccharide biosynthetic process"/>
    <property type="evidence" value="ECO:0007669"/>
    <property type="project" value="UniProtKB-ARBA"/>
</dbReference>
<dbReference type="Pfam" id="PF13231">
    <property type="entry name" value="PMT_2"/>
    <property type="match status" value="1"/>
</dbReference>
<evidence type="ECO:0000259" key="9">
    <source>
        <dbReference type="Pfam" id="PF13231"/>
    </source>
</evidence>
<feature type="transmembrane region" description="Helical" evidence="8">
    <location>
        <begin position="323"/>
        <end position="342"/>
    </location>
</feature>
<evidence type="ECO:0000256" key="2">
    <source>
        <dbReference type="ARBA" id="ARBA00022475"/>
    </source>
</evidence>
<dbReference type="InterPro" id="IPR038731">
    <property type="entry name" value="RgtA/B/C-like"/>
</dbReference>
<keyword evidence="2" id="KW-1003">Cell membrane</keyword>
<dbReference type="InterPro" id="IPR050297">
    <property type="entry name" value="LipidA_mod_glycosyltrf_83"/>
</dbReference>
<sequence>MYYIIRFILSNKELCLIFLLALILRLIGITHGYPFIYNIDEPALVRSTLGLNFTPLIDHFDWPHFNYYFNYFFYFIFIKARALIQILNLRPVVEGLLPIIWNDPFIFYLISRILSAILGAVTVVPIYFLTLEISKNSKSAYLAGLFMSVIPFHSYYSHFALQDGIMLFWISCGVYFSYIGVIRNNLKSYLLSGLFFGLAVGTKYNAILFMAMVPAFSIEKYLSDRKDFFQMFKNGIYLSIVSGITFVLTTYSLIFKWSIFWSEEFGKGMLWQLKYNVIALPFSEYPQAIIENIKELSQDFSIFGLAIIALGVINILRSKKSIGVTSMILASTIYFLYVSRFNRSPSHYFLPIYLFLPIFASYAFLFNSKKMNFLLYLLLFSMFITTFWSTIKFIRLNTKTEAINKYAETYKNKIYYNGEGLDSANGINNIGMKKYNDDIVLTSDNILISEIEIKSDKIKQVEYIDSKNRYGNSIYVYTGN</sequence>
<evidence type="ECO:0000256" key="6">
    <source>
        <dbReference type="ARBA" id="ARBA00022989"/>
    </source>
</evidence>
<feature type="transmembrane region" description="Helical" evidence="8">
    <location>
        <begin position="194"/>
        <end position="216"/>
    </location>
</feature>
<organism evidence="10 11">
    <name type="scientific">candidate division WWE3 bacterium CG_4_9_14_0_2_um_filter_35_11</name>
    <dbReference type="NCBI Taxonomy" id="1975077"/>
    <lineage>
        <taxon>Bacteria</taxon>
        <taxon>Katanobacteria</taxon>
    </lineage>
</organism>
<keyword evidence="7 8" id="KW-0472">Membrane</keyword>
<evidence type="ECO:0000313" key="11">
    <source>
        <dbReference type="Proteomes" id="UP000229756"/>
    </source>
</evidence>
<gene>
    <name evidence="10" type="ORF">CO058_02345</name>
</gene>
<evidence type="ECO:0000256" key="5">
    <source>
        <dbReference type="ARBA" id="ARBA00022692"/>
    </source>
</evidence>
<keyword evidence="3" id="KW-0328">Glycosyltransferase</keyword>
<dbReference type="GO" id="GO:0005886">
    <property type="term" value="C:plasma membrane"/>
    <property type="evidence" value="ECO:0007669"/>
    <property type="project" value="UniProtKB-SubCell"/>
</dbReference>
<feature type="transmembrane region" description="Helical" evidence="8">
    <location>
        <begin position="236"/>
        <end position="260"/>
    </location>
</feature>
<proteinExistence type="predicted"/>
<comment type="subcellular location">
    <subcellularLocation>
        <location evidence="1">Cell membrane</location>
        <topology evidence="1">Multi-pass membrane protein</topology>
    </subcellularLocation>
</comment>
<evidence type="ECO:0000256" key="3">
    <source>
        <dbReference type="ARBA" id="ARBA00022676"/>
    </source>
</evidence>
<evidence type="ECO:0000313" key="10">
    <source>
        <dbReference type="EMBL" id="PJC23688.1"/>
    </source>
</evidence>
<evidence type="ECO:0000256" key="4">
    <source>
        <dbReference type="ARBA" id="ARBA00022679"/>
    </source>
</evidence>
<reference evidence="11" key="1">
    <citation type="submission" date="2017-09" db="EMBL/GenBank/DDBJ databases">
        <title>Depth-based differentiation of microbial function through sediment-hosted aquifers and enrichment of novel symbionts in the deep terrestrial subsurface.</title>
        <authorList>
            <person name="Probst A.J."/>
            <person name="Ladd B."/>
            <person name="Jarett J.K."/>
            <person name="Geller-Mcgrath D.E."/>
            <person name="Sieber C.M.K."/>
            <person name="Emerson J.B."/>
            <person name="Anantharaman K."/>
            <person name="Thomas B.C."/>
            <person name="Malmstrom R."/>
            <person name="Stieglmeier M."/>
            <person name="Klingl A."/>
            <person name="Woyke T."/>
            <person name="Ryan C.M."/>
            <person name="Banfield J.F."/>
        </authorList>
    </citation>
    <scope>NUCLEOTIDE SEQUENCE [LARGE SCALE GENOMIC DNA]</scope>
</reference>
<name>A0A2M8ELT0_UNCKA</name>
<protein>
    <recommendedName>
        <fullName evidence="9">Glycosyltransferase RgtA/B/C/D-like domain-containing protein</fullName>
    </recommendedName>
</protein>
<dbReference type="PANTHER" id="PTHR33908">
    <property type="entry name" value="MANNOSYLTRANSFERASE YKCB-RELATED"/>
    <property type="match status" value="1"/>
</dbReference>
<dbReference type="GO" id="GO:0016763">
    <property type="term" value="F:pentosyltransferase activity"/>
    <property type="evidence" value="ECO:0007669"/>
    <property type="project" value="TreeGrafter"/>
</dbReference>
<dbReference type="EMBL" id="PFSJ01000018">
    <property type="protein sequence ID" value="PJC23688.1"/>
    <property type="molecule type" value="Genomic_DNA"/>
</dbReference>
<feature type="transmembrane region" description="Helical" evidence="8">
    <location>
        <begin position="105"/>
        <end position="128"/>
    </location>
</feature>
<feature type="transmembrane region" description="Helical" evidence="8">
    <location>
        <begin position="65"/>
        <end position="84"/>
    </location>
</feature>
<feature type="transmembrane region" description="Helical" evidence="8">
    <location>
        <begin position="300"/>
        <end position="316"/>
    </location>
</feature>
<feature type="domain" description="Glycosyltransferase RgtA/B/C/D-like" evidence="9">
    <location>
        <begin position="112"/>
        <end position="212"/>
    </location>
</feature>